<dbReference type="ExpressionAtlas" id="Q4G5V7">
    <property type="expression patterns" value="baseline and differential"/>
</dbReference>
<feature type="compositionally biased region" description="Acidic residues" evidence="7">
    <location>
        <begin position="172"/>
        <end position="187"/>
    </location>
</feature>
<feature type="compositionally biased region" description="Basic and acidic residues" evidence="7">
    <location>
        <begin position="32"/>
        <end position="42"/>
    </location>
</feature>
<organism evidence="9">
    <name type="scientific">Danio rerio</name>
    <name type="common">Zebrafish</name>
    <name type="synonym">Brachydanio rerio</name>
    <dbReference type="NCBI Taxonomy" id="7955"/>
    <lineage>
        <taxon>Eukaryota</taxon>
        <taxon>Metazoa</taxon>
        <taxon>Chordata</taxon>
        <taxon>Craniata</taxon>
        <taxon>Vertebrata</taxon>
        <taxon>Euteleostomi</taxon>
        <taxon>Actinopterygii</taxon>
        <taxon>Neopterygii</taxon>
        <taxon>Teleostei</taxon>
        <taxon>Ostariophysi</taxon>
        <taxon>Cypriniformes</taxon>
        <taxon>Danionidae</taxon>
        <taxon>Danioninae</taxon>
        <taxon>Danio</taxon>
    </lineage>
</organism>
<dbReference type="Bgee" id="ENSDARG00000006497">
    <property type="expression patterns" value="Expressed in brain and 45 other cell types or tissues"/>
</dbReference>
<protein>
    <recommendedName>
        <fullName evidence="6">Reticulon</fullName>
    </recommendedName>
</protein>
<dbReference type="KEGG" id="dre:323706"/>
<gene>
    <name evidence="10 12 13" type="primary">rtn1a</name>
    <name evidence="12" type="synonym">fb64c01</name>
    <name evidence="12" type="synonym">im:7136397</name>
    <name evidence="12" type="synonym">rtn1</name>
    <name evidence="9 12" type="synonym">rtn5</name>
    <name evidence="12" type="synonym">wu:fb64c01</name>
    <name evidence="12" type="synonym">wu:fc07e07</name>
    <name evidence="12" type="synonym">wu:fq24d12</name>
    <name evidence="12" type="synonym">zgc:113566</name>
    <name evidence="12" type="synonym">zgc:73298</name>
    <name evidence="12" type="synonym">zgc:86778</name>
</gene>
<dbReference type="EMBL" id="BX072537">
    <property type="status" value="NOT_ANNOTATED_CDS"/>
    <property type="molecule type" value="Genomic_DNA"/>
</dbReference>
<dbReference type="GO" id="GO:0043005">
    <property type="term" value="C:neuron projection"/>
    <property type="evidence" value="ECO:0000318"/>
    <property type="project" value="GO_Central"/>
</dbReference>
<dbReference type="PROSITE" id="PS50845">
    <property type="entry name" value="RETICULON"/>
    <property type="match status" value="1"/>
</dbReference>
<dbReference type="AGR" id="ZFIN:ZDB-GENE-030131-2426"/>
<feature type="domain" description="Reticulon" evidence="8">
    <location>
        <begin position="632"/>
        <end position="818"/>
    </location>
</feature>
<evidence type="ECO:0000256" key="3">
    <source>
        <dbReference type="ARBA" id="ARBA00022824"/>
    </source>
</evidence>
<feature type="compositionally biased region" description="Basic and acidic residues" evidence="7">
    <location>
        <begin position="250"/>
        <end position="259"/>
    </location>
</feature>
<feature type="compositionally biased region" description="Polar residues" evidence="7">
    <location>
        <begin position="299"/>
        <end position="310"/>
    </location>
</feature>
<dbReference type="EMBL" id="AY555044">
    <property type="protein sequence ID" value="AAT64113.1"/>
    <property type="molecule type" value="mRNA"/>
</dbReference>
<dbReference type="CTD" id="323706"/>
<keyword evidence="11" id="KW-1185">Reference proteome</keyword>
<dbReference type="Gene3D" id="1.20.5.2480">
    <property type="match status" value="1"/>
</dbReference>
<feature type="compositionally biased region" description="Low complexity" evidence="7">
    <location>
        <begin position="348"/>
        <end position="361"/>
    </location>
</feature>
<keyword evidence="4 6" id="KW-1133">Transmembrane helix</keyword>
<evidence type="ECO:0000256" key="2">
    <source>
        <dbReference type="ARBA" id="ARBA00022692"/>
    </source>
</evidence>
<keyword evidence="14" id="KW-1267">Proteomics identification</keyword>
<keyword evidence="3 6" id="KW-0256">Endoplasmic reticulum</keyword>
<evidence type="ECO:0000313" key="12">
    <source>
        <dbReference type="RefSeq" id="NP_001025138.2"/>
    </source>
</evidence>
<dbReference type="PANTHER" id="PTHR45799">
    <property type="entry name" value="RETICULON-LIKE PROTEIN"/>
    <property type="match status" value="1"/>
</dbReference>
<dbReference type="FunFam" id="1.20.5.2480:FF:000001">
    <property type="entry name" value="Reticulon"/>
    <property type="match status" value="1"/>
</dbReference>
<feature type="transmembrane region" description="Helical" evidence="6">
    <location>
        <begin position="646"/>
        <end position="675"/>
    </location>
</feature>
<dbReference type="GeneTree" id="ENSGT00940000156568"/>
<reference evidence="12" key="10">
    <citation type="journal article" date="2019" name="Sci. Rep.">
        <title>Therapeutic potential of N-acetylcysteine in acrylamide acute neurotoxicity in adult zebrafish.</title>
        <authorList>
            <person name="Faria M."/>
            <person name="Prats E."/>
            <person name="Gomez-Canela C."/>
            <person name="Hsu C.Y."/>
            <person name="Arick MA 2.n.d."/>
            <person name="Bedrossiantz J."/>
            <person name="Orozco M."/>
            <person name="Garcia-Reyero N."/>
            <person name="Ziv T."/>
            <person name="Ben-Lulu S."/>
            <person name="Admon A."/>
            <person name="Gomez-Olivan L.M."/>
            <person name="Raldua D."/>
        </authorList>
    </citation>
    <scope>NUCLEOTIDE SEQUENCE</scope>
    <source>
        <strain evidence="12">Tuebingen</strain>
    </source>
</reference>
<reference evidence="12" key="8">
    <citation type="journal article" date="2017" name="Nat. Commun.">
        <title>Evolution of complexity in the zebrafish synapse proteome.</title>
        <authorList>
            <person name="Bayes A."/>
            <person name="Collins M.O."/>
            <person name="Reig-Viader R."/>
            <person name="Gou G."/>
            <person name="Goulding D."/>
            <person name="Izquierdo A."/>
            <person name="Choudhary J.S."/>
            <person name="Emes R.D."/>
            <person name="Grant S.G."/>
        </authorList>
    </citation>
    <scope>NUCLEOTIDE SEQUENCE</scope>
    <source>
        <strain evidence="12">Tuebingen</strain>
    </source>
</reference>
<dbReference type="GO" id="GO:0071787">
    <property type="term" value="P:endoplasmic reticulum tubular network formation"/>
    <property type="evidence" value="ECO:0000318"/>
    <property type="project" value="GO_Central"/>
</dbReference>
<feature type="compositionally biased region" description="Basic and acidic residues" evidence="7">
    <location>
        <begin position="550"/>
        <end position="573"/>
    </location>
</feature>
<dbReference type="STRING" id="7955.ENSDARP00000071046"/>
<reference evidence="12" key="9">
    <citation type="journal article" date="2018" name="Cancer Discov.">
        <title>MYC Drives a Subset of High-Risk Pediatric Neuroblastomas and Is Activated through Mechanisms Including Enhancer Hijacking and Focal Enhancer Amplification.</title>
        <authorList>
            <person name="Zimmerman M.W."/>
            <person name="Liu Y."/>
            <person name="He S."/>
            <person name="Durbin A.D."/>
            <person name="Abraham B.J."/>
            <person name="Easton J."/>
            <person name="Shao Y."/>
            <person name="Xu B."/>
            <person name="Zhu S."/>
            <person name="Zhang X."/>
            <person name="Li Z."/>
            <person name="Weichert-Leahey N."/>
            <person name="Young R.A."/>
            <person name="Zhang J."/>
            <person name="Look A.T."/>
        </authorList>
    </citation>
    <scope>NUCLEOTIDE SEQUENCE</scope>
    <source>
        <strain evidence="12">Tuebingen</strain>
    </source>
</reference>
<evidence type="ECO:0007829" key="14">
    <source>
        <dbReference type="PeptideAtlas" id="Q4G5V7"/>
    </source>
</evidence>
<accession>Q4G5V7</accession>
<dbReference type="ZFIN" id="ZDB-GENE-030131-2426">
    <property type="gene designation" value="rtn1a"/>
</dbReference>
<keyword evidence="5 6" id="KW-0472">Membrane</keyword>
<dbReference type="GO" id="GO:0014069">
    <property type="term" value="C:postsynaptic density"/>
    <property type="evidence" value="ECO:0000318"/>
    <property type="project" value="GO_Central"/>
</dbReference>
<dbReference type="OrthoDB" id="567788at2759"/>
<proteinExistence type="evidence at protein level"/>
<feature type="transmembrane region" description="Helical" evidence="6">
    <location>
        <begin position="761"/>
        <end position="782"/>
    </location>
</feature>
<dbReference type="AlphaFoldDB" id="Q4G5V7"/>
<evidence type="ECO:0000256" key="1">
    <source>
        <dbReference type="ARBA" id="ARBA00004477"/>
    </source>
</evidence>
<feature type="compositionally biased region" description="Polar residues" evidence="7">
    <location>
        <begin position="422"/>
        <end position="440"/>
    </location>
</feature>
<dbReference type="InterPro" id="IPR046964">
    <property type="entry name" value="RTN1-4"/>
</dbReference>
<evidence type="ECO:0000256" key="5">
    <source>
        <dbReference type="ARBA" id="ARBA00023136"/>
    </source>
</evidence>
<dbReference type="Reactome" id="R-DRE-193634">
    <property type="pathway name" value="Axonal growth inhibition (RHOA activation)"/>
</dbReference>
<dbReference type="Proteomes" id="UP000000437">
    <property type="component" value="Chromosome 13"/>
</dbReference>
<name>Q4G5V7_DANRE</name>
<dbReference type="PANTHER" id="PTHR45799:SF6">
    <property type="entry name" value="RETICULON"/>
    <property type="match status" value="1"/>
</dbReference>
<reference evidence="12" key="6">
    <citation type="journal article" date="2015" name="Nat. Commun.">
        <title>RFX transcription factors are essential for hearing in mice.</title>
        <authorList>
            <person name="Elkon R."/>
            <person name="Milon B."/>
            <person name="Morrison L."/>
            <person name="Shah M."/>
            <person name="Vijayakumar S."/>
            <person name="Racherla M."/>
            <person name="Leitch C.C."/>
            <person name="Silipino L."/>
            <person name="Hadi S."/>
            <person name="Weiss-Gayet M."/>
            <person name="Barras E."/>
            <person name="Schmid C.D."/>
            <person name="Ait-Lounis A."/>
            <person name="Barnes A."/>
            <person name="Song Y."/>
            <person name="Eisenman D.J."/>
            <person name="Eliyahu E."/>
            <person name="Frolenkov G.I."/>
            <person name="Strome S.E."/>
            <person name="Durand B."/>
            <person name="Zaghloul N.A."/>
            <person name="Jones S.M."/>
            <person name="Reith W."/>
            <person name="Hertzano R."/>
        </authorList>
    </citation>
    <scope>NUCLEOTIDE SEQUENCE</scope>
    <source>
        <strain evidence="12">Tuebingen</strain>
    </source>
</reference>
<feature type="compositionally biased region" description="Polar residues" evidence="7">
    <location>
        <begin position="587"/>
        <end position="599"/>
    </location>
</feature>
<feature type="compositionally biased region" description="Polar residues" evidence="7">
    <location>
        <begin position="447"/>
        <end position="458"/>
    </location>
</feature>
<evidence type="ECO:0000256" key="4">
    <source>
        <dbReference type="ARBA" id="ARBA00022989"/>
    </source>
</evidence>
<dbReference type="InterPro" id="IPR003388">
    <property type="entry name" value="Reticulon"/>
</dbReference>
<reference evidence="10 11" key="5">
    <citation type="journal article" date="2013" name="Nature">
        <title>The zebrafish reference genome sequence and its relationship to the human genome.</title>
        <authorList>
            <consortium name="Genome Reference Consortium Zebrafish"/>
            <person name="Howe K."/>
            <person name="Clark M.D."/>
            <person name="Torroja C.F."/>
            <person name="Torrance J."/>
            <person name="Berthelot C."/>
            <person name="Muffato M."/>
            <person name="Collins J.E."/>
            <person name="Humphray S."/>
            <person name="McLaren K."/>
            <person name="Matthews L."/>
            <person name="McLaren S."/>
            <person name="Sealy I."/>
            <person name="Caccamo M."/>
            <person name="Churcher C."/>
            <person name="Scott C."/>
            <person name="Barrett J.C."/>
            <person name="Koch R."/>
            <person name="Rauch G.J."/>
            <person name="White S."/>
            <person name="Chow W."/>
            <person name="Kilian B."/>
            <person name="Quintais L.T."/>
            <person name="Guerra-Assuncao J.A."/>
            <person name="Zhou Y."/>
            <person name="Gu Y."/>
            <person name="Yen J."/>
            <person name="Vogel J.H."/>
            <person name="Eyre T."/>
            <person name="Redmond S."/>
            <person name="Banerjee R."/>
            <person name="Chi J."/>
            <person name="Fu B."/>
            <person name="Langley E."/>
            <person name="Maguire S.F."/>
            <person name="Laird G.K."/>
            <person name="Lloyd D."/>
            <person name="Kenyon E."/>
            <person name="Donaldson S."/>
            <person name="Sehra H."/>
            <person name="Almeida-King J."/>
            <person name="Loveland J."/>
            <person name="Trevanion S."/>
            <person name="Jones M."/>
            <person name="Quail M."/>
            <person name="Willey D."/>
            <person name="Hunt A."/>
            <person name="Burton J."/>
            <person name="Sims S."/>
            <person name="McLay K."/>
            <person name="Plumb B."/>
            <person name="Davis J."/>
            <person name="Clee C."/>
            <person name="Oliver K."/>
            <person name="Clark R."/>
            <person name="Riddle C."/>
            <person name="Elliot D."/>
            <person name="Eliott D."/>
            <person name="Threadgold G."/>
            <person name="Harden G."/>
            <person name="Ware D."/>
            <person name="Begum S."/>
            <person name="Mortimore B."/>
            <person name="Mortimer B."/>
            <person name="Kerry G."/>
            <person name="Heath P."/>
            <person name="Phillimore B."/>
            <person name="Tracey A."/>
            <person name="Corby N."/>
            <person name="Dunn M."/>
            <person name="Johnson C."/>
            <person name="Wood J."/>
            <person name="Clark S."/>
            <person name="Pelan S."/>
            <person name="Griffiths G."/>
            <person name="Smith M."/>
            <person name="Glithero R."/>
            <person name="Howden P."/>
            <person name="Barker N."/>
            <person name="Lloyd C."/>
            <person name="Stevens C."/>
            <person name="Harley J."/>
            <person name="Holt K."/>
            <person name="Panagiotidis G."/>
            <person name="Lovell J."/>
            <person name="Beasley H."/>
            <person name="Henderson C."/>
            <person name="Gordon D."/>
            <person name="Auger K."/>
            <person name="Wright D."/>
            <person name="Collins J."/>
            <person name="Raisen C."/>
            <person name="Dyer L."/>
            <person name="Leung K."/>
            <person name="Robertson L."/>
            <person name="Ambridge K."/>
            <person name="Leongamornlert D."/>
            <person name="McGuire S."/>
            <person name="Gilderthorp R."/>
            <person name="Griffiths C."/>
            <person name="Manthravadi D."/>
            <person name="Nichol S."/>
            <person name="Barker G."/>
            <person name="Whitehead S."/>
            <person name="Kay M."/>
            <person name="Brown J."/>
            <person name="Murnane C."/>
            <person name="Gray E."/>
            <person name="Humphries M."/>
            <person name="Sycamore N."/>
            <person name="Barker D."/>
            <person name="Saunders D."/>
            <person name="Wallis J."/>
            <person name="Babbage A."/>
            <person name="Hammond S."/>
            <person name="Mashreghi-Mohammadi M."/>
            <person name="Barr L."/>
            <person name="Martin S."/>
            <person name="Wray P."/>
            <person name="Ellington A."/>
            <person name="Matthews N."/>
            <person name="Ellwood M."/>
            <person name="Woodmansey R."/>
            <person name="Clark G."/>
            <person name="Cooper J."/>
            <person name="Cooper J."/>
            <person name="Tromans A."/>
            <person name="Grafham D."/>
            <person name="Skuce C."/>
            <person name="Pandian R."/>
            <person name="Andrews R."/>
            <person name="Harrison E."/>
            <person name="Kimberley A."/>
            <person name="Garnett J."/>
            <person name="Fosker N."/>
            <person name="Hall R."/>
            <person name="Garner P."/>
            <person name="Kelly D."/>
            <person name="Bird C."/>
            <person name="Palmer S."/>
            <person name="Gehring I."/>
            <person name="Berger A."/>
            <person name="Dooley C.M."/>
            <person name="Ersan-Urun Z."/>
            <person name="Eser C."/>
            <person name="Geiger H."/>
            <person name="Geisler M."/>
            <person name="Karotki L."/>
            <person name="Kirn A."/>
            <person name="Konantz J."/>
            <person name="Konantz M."/>
            <person name="Oberlander M."/>
            <person name="Rudolph-Geiger S."/>
            <person name="Teucke M."/>
            <person name="Lanz C."/>
            <person name="Raddatz G."/>
            <person name="Osoegawa K."/>
            <person name="Zhu B."/>
            <person name="Rapp A."/>
            <person name="Widaa S."/>
            <person name="Langford C."/>
            <person name="Yang F."/>
            <person name="Schuster S.C."/>
            <person name="Carter N.P."/>
            <person name="Harrow J."/>
            <person name="Ning Z."/>
            <person name="Herrero J."/>
            <person name="Searle S.M."/>
            <person name="Enright A."/>
            <person name="Geisler R."/>
            <person name="Plasterk R.H."/>
            <person name="Lee C."/>
            <person name="Westerfield M."/>
            <person name="de Jong P.J."/>
            <person name="Zon L.I."/>
            <person name="Postlethwait J.H."/>
            <person name="Nusslein-Volhard C."/>
            <person name="Hubbard T.J."/>
            <person name="Roest Crollius H."/>
            <person name="Rogers J."/>
            <person name="Stemple D.L."/>
        </authorList>
    </citation>
    <scope>NUCLEOTIDE SEQUENCE [LARGE SCALE GENOMIC DNA]</scope>
    <source>
        <strain evidence="10">Tuebingen</strain>
    </source>
</reference>
<evidence type="ECO:0000313" key="13">
    <source>
        <dbReference type="ZFIN" id="ZDB-GENE-030131-2426"/>
    </source>
</evidence>
<feature type="compositionally biased region" description="Low complexity" evidence="7">
    <location>
        <begin position="526"/>
        <end position="543"/>
    </location>
</feature>
<dbReference type="Ensembl" id="ENSDART00000076574.6">
    <property type="protein sequence ID" value="ENSDARP00000071046.4"/>
    <property type="gene ID" value="ENSDARG00000006497.12"/>
</dbReference>
<comment type="subcellular location">
    <subcellularLocation>
        <location evidence="1 6">Endoplasmic reticulum membrane</location>
        <topology evidence="1 6">Multi-pass membrane protein</topology>
    </subcellularLocation>
</comment>
<dbReference type="GO" id="GO:0005789">
    <property type="term" value="C:endoplasmic reticulum membrane"/>
    <property type="evidence" value="ECO:0000318"/>
    <property type="project" value="GO_Central"/>
</dbReference>
<dbReference type="GO" id="GO:0007420">
    <property type="term" value="P:brain development"/>
    <property type="evidence" value="ECO:0000318"/>
    <property type="project" value="GO_Central"/>
</dbReference>
<dbReference type="GO" id="GO:1990809">
    <property type="term" value="P:endoplasmic reticulum tubular network membrane organization"/>
    <property type="evidence" value="ECO:0000318"/>
    <property type="project" value="GO_Central"/>
</dbReference>
<dbReference type="GeneID" id="323706"/>
<evidence type="ECO:0000259" key="8">
    <source>
        <dbReference type="PROSITE" id="PS50845"/>
    </source>
</evidence>
<reference evidence="12" key="1">
    <citation type="journal article" date="2003" name="FASEB J.">
        <title>A reticular rhapsody: phylogenic evolution and nomenclature of the RTN/Nogo gene family.</title>
        <authorList>
            <person name="Oertle T."/>
            <person name="Klinger M."/>
            <person name="Stuermer C.A."/>
            <person name="Schwab M.E."/>
        </authorList>
    </citation>
    <scope>NUCLEOTIDE SEQUENCE</scope>
    <source>
        <strain evidence="12">Tuebingen</strain>
    </source>
</reference>
<dbReference type="eggNOG" id="KOG1792">
    <property type="taxonomic scope" value="Eukaryota"/>
</dbReference>
<dbReference type="SMR" id="Q4G5V7"/>
<feature type="compositionally biased region" description="Polar residues" evidence="7">
    <location>
        <begin position="260"/>
        <end position="280"/>
    </location>
</feature>
<dbReference type="Pfam" id="PF02453">
    <property type="entry name" value="Reticulon"/>
    <property type="match status" value="1"/>
</dbReference>
<reference evidence="12" key="7">
    <citation type="journal article" date="2016" name="BMC Genomics">
        <title>Gene evolution and gene expression after whole genome duplication in fish: the PhyloFish database.</title>
        <authorList>
            <person name="Pasquier J."/>
            <person name="Cabau C."/>
            <person name="Nguyen T."/>
            <person name="Jouanno E."/>
            <person name="Severac D."/>
            <person name="Braasch I."/>
            <person name="Journot L."/>
            <person name="Pontarotti P."/>
            <person name="Klopp C."/>
            <person name="Postlethwait J.H."/>
            <person name="Guiguen Y."/>
            <person name="Bobe J."/>
        </authorList>
    </citation>
    <scope>NUCLEOTIDE SEQUENCE</scope>
    <source>
        <strain evidence="12">Tuebingen</strain>
    </source>
</reference>
<dbReference type="PaxDb" id="7955-ENSDARP00000071046"/>
<reference evidence="12" key="3">
    <citation type="journal article" date="2009" name="BMC Genomics">
        <title>Revealing genes associated with vitellogenesis in the liver of the zebrafish (Danio rerio) by transcriptome profiling.</title>
        <authorList>
            <person name="Levi L."/>
            <person name="Pekarski I."/>
            <person name="Gutman E."/>
            <person name="Fortina P."/>
            <person name="Hyslop T."/>
            <person name="Biran J."/>
            <person name="Levavi-Sivan B."/>
            <person name="Lubzens E."/>
        </authorList>
    </citation>
    <scope>NUCLEOTIDE SEQUENCE</scope>
    <source>
        <strain evidence="12">Tuebingen</strain>
    </source>
</reference>
<evidence type="ECO:0000256" key="6">
    <source>
        <dbReference type="RuleBase" id="RU210713"/>
    </source>
</evidence>
<reference evidence="9 12" key="2">
    <citation type="journal article" date="2005" name="Mol. Biol. Evol.">
        <title>Analysis of the reticulon gene family demonstrates the absence of the neurite growth inhibitor Nogo-A in fish.</title>
        <authorList>
            <person name="Diekmann H."/>
            <person name="Klinger M."/>
            <person name="Oertle T."/>
            <person name="Heinz D."/>
            <person name="Pogoda H.M."/>
            <person name="Schwab M.E."/>
            <person name="Stuermer C.A."/>
        </authorList>
    </citation>
    <scope>NUCLEOTIDE SEQUENCE</scope>
    <source>
        <strain evidence="12">Tuebingen</strain>
    </source>
</reference>
<feature type="region of interest" description="Disordered" evidence="7">
    <location>
        <begin position="1"/>
        <end position="612"/>
    </location>
</feature>
<evidence type="ECO:0000313" key="9">
    <source>
        <dbReference type="EMBL" id="AAT64113.1"/>
    </source>
</evidence>
<feature type="compositionally biased region" description="Acidic residues" evidence="7">
    <location>
        <begin position="390"/>
        <end position="404"/>
    </location>
</feature>
<feature type="compositionally biased region" description="Basic and acidic residues" evidence="7">
    <location>
        <begin position="188"/>
        <end position="214"/>
    </location>
</feature>
<dbReference type="RefSeq" id="NP_001025138.2">
    <property type="nucleotide sequence ID" value="NM_001029967.3"/>
</dbReference>
<sequence>MSANSNEGPGLDGKWFEEEEEKNGMFGSAGPHFDEMRDDLRAPKQQFHPFEGTGVAMETASTGDSLSDMFMKSSPVEGDLYTSLLSSKSSSNPFNDGASLFSSEGNRSPPAPTGTDSGIGMTPGDPSDHQTTLQGSHKSDHYSYMDMGGDLCDFGSMGNAKNKQQPPMSGYGDEEDEEDDDEDEDDIQDFKPKIEERGSKESSHDPFDLGRYLEKSPLGSEDTEVKTSTGSAGGQHAFPYVEDPSDEEMADFRSYRRMETPQSASPVKITVTTESHSTASEPVRVSPQGGMSERDSVLSFGQQGLPTVTLSEPEDDSAASSANHSPNHSPTGRESPSDVLFHPAGMKSMSSTQDSSSISSHPNPPPIHDIKTSAKPSSPWAQDLQGSGDESGDSEIEQVAEELDSPLHDLTSKTPPAKGGFSPTSNPFEPPSYTSATDKASNPFDKPQTNKVSASNPFDLSAGSKMGFGQSSNPPLYSLLREEREAELDSDLLIESASEESPKREQEYSAPKPPEPSSPLITDNMSSKPITTSSVSSSPFTEPRVVSAQKEPEKEKEKEKEKAAPIEKPKPQPEDSWSTKPRPAVMGTSTVTPEKQPSQETESKSKSSIVSSSTEKEADLSLLLHGFSRQKVVDLVHWRDLKQSGLVFGSVLLLLFSLTQFSVVSVIAYLALAVLSATISFRVYKSVLQAVQKTDEGHPFKSYLEVEISLSADQISKYVDKTQLYINTTMKELRRLFLVQDLVDSIKFAVLMWLLTYVGALFNGLTLLILAVISMFSVPVVYEKYQTQIDQYLGLVRTQVNSVMGKIREKVPGAKKKE</sequence>
<dbReference type="GO" id="GO:0030182">
    <property type="term" value="P:neuron differentiation"/>
    <property type="evidence" value="ECO:0000318"/>
    <property type="project" value="GO_Central"/>
</dbReference>
<evidence type="ECO:0000256" key="7">
    <source>
        <dbReference type="SAM" id="MobiDB-lite"/>
    </source>
</evidence>
<evidence type="ECO:0000313" key="10">
    <source>
        <dbReference type="Ensembl" id="ENSDARP00000071046"/>
    </source>
</evidence>
<keyword evidence="2 6" id="KW-0812">Transmembrane</keyword>
<accession>A0A8M1N713</accession>
<evidence type="ECO:0000313" key="11">
    <source>
        <dbReference type="Proteomes" id="UP000000437"/>
    </source>
</evidence>
<dbReference type="HOGENOM" id="CLU_018293_0_0_1"/>
<reference evidence="10" key="4">
    <citation type="submission" date="2012-02" db="UniProtKB">
        <authorList>
            <consortium name="Ensembl"/>
        </authorList>
    </citation>
    <scope>IDENTIFICATION</scope>
    <source>
        <strain evidence="10">Tuebingen</strain>
    </source>
</reference>
<feature type="compositionally biased region" description="Low complexity" evidence="7">
    <location>
        <begin position="318"/>
        <end position="330"/>
    </location>
</feature>
<reference evidence="12" key="11">
    <citation type="submission" date="2025-04" db="UniProtKB">
        <authorList>
            <consortium name="RefSeq"/>
        </authorList>
    </citation>
    <scope>IDENTIFICATION</scope>
    <source>
        <strain evidence="12">Tuebingen</strain>
    </source>
</reference>